<gene>
    <name evidence="1" type="ORF">PAHAL_5G409200</name>
</gene>
<protein>
    <submittedName>
        <fullName evidence="1">Uncharacterized protein</fullName>
    </submittedName>
</protein>
<evidence type="ECO:0000313" key="1">
    <source>
        <dbReference type="EMBL" id="PVH38983.1"/>
    </source>
</evidence>
<accession>A0A2T8IMT3</accession>
<name>A0A2T8IMT3_9POAL</name>
<dbReference type="SUPFAM" id="SSF56219">
    <property type="entry name" value="DNase I-like"/>
    <property type="match status" value="1"/>
</dbReference>
<dbReference type="Proteomes" id="UP000243499">
    <property type="component" value="Chromosome 5"/>
</dbReference>
<proteinExistence type="predicted"/>
<sequence>MAATHCHLACFQETKLAAVDGPLAAFLSGYKHNCFTHKPAHGTRGGILLLWSDNHIDLRDIVIRRFSVTATVSTKECGTTFSLTVVYGPTRDNRKQAFLRELRNSKPVDDVS</sequence>
<dbReference type="AlphaFoldDB" id="A0A2T8IMT3"/>
<dbReference type="Gramene" id="PVH38983">
    <property type="protein sequence ID" value="PVH38983"/>
    <property type="gene ID" value="PAHAL_5G409200"/>
</dbReference>
<reference evidence="1" key="1">
    <citation type="submission" date="2018-04" db="EMBL/GenBank/DDBJ databases">
        <title>WGS assembly of Panicum hallii.</title>
        <authorList>
            <person name="Lovell J."/>
            <person name="Jenkins J."/>
            <person name="Lowry D."/>
            <person name="Mamidi S."/>
            <person name="Sreedasyam A."/>
            <person name="Weng X."/>
            <person name="Barry K."/>
            <person name="Bonette J."/>
            <person name="Campitelli B."/>
            <person name="Daum C."/>
            <person name="Gordon S."/>
            <person name="Gould B."/>
            <person name="Lipzen A."/>
            <person name="Macqueen A."/>
            <person name="Palacio-Mejia J."/>
            <person name="Plott C."/>
            <person name="Shakirov E."/>
            <person name="Shu S."/>
            <person name="Yoshinaga Y."/>
            <person name="Zane M."/>
            <person name="Rokhsar D."/>
            <person name="Grimwood J."/>
            <person name="Schmutz J."/>
            <person name="Juenger T."/>
        </authorList>
    </citation>
    <scope>NUCLEOTIDE SEQUENCE [LARGE SCALE GENOMIC DNA]</scope>
    <source>
        <strain evidence="1">FIL2</strain>
    </source>
</reference>
<dbReference type="EMBL" id="CM008050">
    <property type="protein sequence ID" value="PVH38983.1"/>
    <property type="molecule type" value="Genomic_DNA"/>
</dbReference>
<dbReference type="Gene3D" id="3.60.10.10">
    <property type="entry name" value="Endonuclease/exonuclease/phosphatase"/>
    <property type="match status" value="1"/>
</dbReference>
<dbReference type="InterPro" id="IPR036691">
    <property type="entry name" value="Endo/exonu/phosph_ase_sf"/>
</dbReference>
<organism evidence="1">
    <name type="scientific">Panicum hallii</name>
    <dbReference type="NCBI Taxonomy" id="206008"/>
    <lineage>
        <taxon>Eukaryota</taxon>
        <taxon>Viridiplantae</taxon>
        <taxon>Streptophyta</taxon>
        <taxon>Embryophyta</taxon>
        <taxon>Tracheophyta</taxon>
        <taxon>Spermatophyta</taxon>
        <taxon>Magnoliopsida</taxon>
        <taxon>Liliopsida</taxon>
        <taxon>Poales</taxon>
        <taxon>Poaceae</taxon>
        <taxon>PACMAD clade</taxon>
        <taxon>Panicoideae</taxon>
        <taxon>Panicodae</taxon>
        <taxon>Paniceae</taxon>
        <taxon>Panicinae</taxon>
        <taxon>Panicum</taxon>
        <taxon>Panicum sect. Panicum</taxon>
    </lineage>
</organism>